<keyword evidence="2" id="KW-1185">Reference proteome</keyword>
<protein>
    <submittedName>
        <fullName evidence="1">Str. FM013</fullName>
    </submittedName>
</protein>
<dbReference type="Proteomes" id="UP000053732">
    <property type="component" value="Unassembled WGS sequence"/>
</dbReference>
<reference evidence="1 2" key="1">
    <citation type="journal article" date="2014" name="Nat. Commun.">
        <title>Multiple recent horizontal transfers of a large genomic region in cheese making fungi.</title>
        <authorList>
            <person name="Cheeseman K."/>
            <person name="Ropars J."/>
            <person name="Renault P."/>
            <person name="Dupont J."/>
            <person name="Gouzy J."/>
            <person name="Branca A."/>
            <person name="Abraham A.L."/>
            <person name="Ceppi M."/>
            <person name="Conseiller E."/>
            <person name="Debuchy R."/>
            <person name="Malagnac F."/>
            <person name="Goarin A."/>
            <person name="Silar P."/>
            <person name="Lacoste S."/>
            <person name="Sallet E."/>
            <person name="Bensimon A."/>
            <person name="Giraud T."/>
            <person name="Brygoo Y."/>
        </authorList>
    </citation>
    <scope>NUCLEOTIDE SEQUENCE [LARGE SCALE GENOMIC DNA]</scope>
    <source>
        <strain evidence="2">FM 013</strain>
    </source>
</reference>
<organism evidence="1 2">
    <name type="scientific">Penicillium camemberti (strain FM 013)</name>
    <dbReference type="NCBI Taxonomy" id="1429867"/>
    <lineage>
        <taxon>Eukaryota</taxon>
        <taxon>Fungi</taxon>
        <taxon>Dikarya</taxon>
        <taxon>Ascomycota</taxon>
        <taxon>Pezizomycotina</taxon>
        <taxon>Eurotiomycetes</taxon>
        <taxon>Eurotiomycetidae</taxon>
        <taxon>Eurotiales</taxon>
        <taxon>Aspergillaceae</taxon>
        <taxon>Penicillium</taxon>
    </lineage>
</organism>
<gene>
    <name evidence="1" type="ORF">PCAMFM013_S029g000053</name>
</gene>
<dbReference type="EMBL" id="HG793162">
    <property type="protein sequence ID" value="CRL28637.1"/>
    <property type="molecule type" value="Genomic_DNA"/>
</dbReference>
<accession>A0A0G4PQA2</accession>
<proteinExistence type="predicted"/>
<evidence type="ECO:0000313" key="1">
    <source>
        <dbReference type="EMBL" id="CRL28637.1"/>
    </source>
</evidence>
<sequence>MDRVVRVETTAFPKAALPTRDRLKVRYDLPILGIGCSGKSPRNDAVSSTPKDKDRDIVGIVRSLLLRQMSVTAGLHWAPPHALFECLVRSTPYSV</sequence>
<dbReference type="AlphaFoldDB" id="A0A0G4PQA2"/>
<evidence type="ECO:0000313" key="2">
    <source>
        <dbReference type="Proteomes" id="UP000053732"/>
    </source>
</evidence>
<name>A0A0G4PQA2_PENC3</name>